<keyword evidence="7 9" id="KW-0539">Nucleus</keyword>
<name>A0A4Q4STP8_9PEZI</name>
<comment type="caution">
    <text evidence="11">The sequence shown here is derived from an EMBL/GenBank/DDBJ whole genome shotgun (WGS) entry which is preliminary data.</text>
</comment>
<keyword evidence="12" id="KW-1185">Reference proteome</keyword>
<dbReference type="CDD" id="cd02440">
    <property type="entry name" value="AdoMet_MTases"/>
    <property type="match status" value="1"/>
</dbReference>
<evidence type="ECO:0000256" key="2">
    <source>
        <dbReference type="ARBA" id="ARBA00006301"/>
    </source>
</evidence>
<dbReference type="GO" id="GO:0016433">
    <property type="term" value="F:rRNA (adenine) methyltransferase activity"/>
    <property type="evidence" value="ECO:0007669"/>
    <property type="project" value="TreeGrafter"/>
</dbReference>
<evidence type="ECO:0000256" key="4">
    <source>
        <dbReference type="ARBA" id="ARBA00022603"/>
    </source>
</evidence>
<evidence type="ECO:0000313" key="12">
    <source>
        <dbReference type="Proteomes" id="UP000293360"/>
    </source>
</evidence>
<feature type="compositionally biased region" description="Basic residues" evidence="10">
    <location>
        <begin position="151"/>
        <end position="162"/>
    </location>
</feature>
<feature type="compositionally biased region" description="Gly residues" evidence="10">
    <location>
        <begin position="536"/>
        <end position="545"/>
    </location>
</feature>
<dbReference type="PANTHER" id="PTHR12787">
    <property type="entry name" value="RIBOSOMAL RNA-PROCESSING PROTEIN 8"/>
    <property type="match status" value="1"/>
</dbReference>
<comment type="similarity">
    <text evidence="2 9">Belongs to the methyltransferase superfamily. RRP8 family.</text>
</comment>
<dbReference type="GO" id="GO:0005730">
    <property type="term" value="C:nucleolus"/>
    <property type="evidence" value="ECO:0007669"/>
    <property type="project" value="UniProtKB-SubCell"/>
</dbReference>
<dbReference type="EMBL" id="QJNU01001082">
    <property type="protein sequence ID" value="RYO79918.1"/>
    <property type="molecule type" value="Genomic_DNA"/>
</dbReference>
<feature type="region of interest" description="Disordered" evidence="10">
    <location>
        <begin position="405"/>
        <end position="458"/>
    </location>
</feature>
<proteinExistence type="inferred from homology"/>
<feature type="compositionally biased region" description="Basic and acidic residues" evidence="10">
    <location>
        <begin position="136"/>
        <end position="149"/>
    </location>
</feature>
<dbReference type="STRING" id="155417.A0A4Q4STP8"/>
<keyword evidence="4 9" id="KW-0489">Methyltransferase</keyword>
<gene>
    <name evidence="11" type="ORF">DL764_009958</name>
</gene>
<sequence>MFAVPGWSVSADNLKPETTKALAPEQQNASKPKKRKRPSAPSNVTAGNVADLWEQVIEGKSRKKPKAESAGRKEPKKKQDSHVKEKSAQDDEVKDGSSETARKDEEGNYSPQLLRKEKKKRNKELKAKAASQDGKAQVEDANEARDGSVSKKSKRGNKKQRREPRSNGEEQEDDNDGDAKAQAEEEPSNAAAPPAPKLTPLQAAMREKLISARFRHLNETLYTRPSAEAFQLFRESPEMFQEYHEGFRRQVDVWPENPVDSYIAEVQTRGRQRGAQSQSQHQHRQKSKQQQQHDADVAPLPRTGGTCTIADLGCGDAKLAAALRPSRRQLRVEVLSYDLHGTAPHVAWADIANLPLADGAVDVAVFCLALMGTNWLDFVEEAYRVLRWRGELWVAEIKSRFSGAAAKKNNSGGGGGMKGGPVGHSVGNRRKAAAAVTGKKGGKGKNADGGDGDDGADDEADLAVEVDGAEDRRRETDVSGFVEALRRRGFVLQGEPDLRNRMFVKMRFAKAASATVGKCAVPPPPSTSTSSSRESGGPGGRGGGPRRNTVKFIDGAEGQERVDESRILKPCVYKIR</sequence>
<dbReference type="InterPro" id="IPR007823">
    <property type="entry name" value="RRP8"/>
</dbReference>
<evidence type="ECO:0000256" key="7">
    <source>
        <dbReference type="ARBA" id="ARBA00023242"/>
    </source>
</evidence>
<feature type="compositionally biased region" description="Basic and acidic residues" evidence="10">
    <location>
        <begin position="66"/>
        <end position="106"/>
    </location>
</feature>
<dbReference type="EC" id="2.1.1.-" evidence="9"/>
<evidence type="ECO:0000256" key="5">
    <source>
        <dbReference type="ARBA" id="ARBA00022679"/>
    </source>
</evidence>
<keyword evidence="3 9" id="KW-0698">rRNA processing</keyword>
<keyword evidence="5 9" id="KW-0808">Transferase</keyword>
<feature type="region of interest" description="Disordered" evidence="10">
    <location>
        <begin position="268"/>
        <end position="300"/>
    </location>
</feature>
<evidence type="ECO:0000256" key="10">
    <source>
        <dbReference type="SAM" id="MobiDB-lite"/>
    </source>
</evidence>
<dbReference type="Pfam" id="PF05148">
    <property type="entry name" value="Methyltransf_8"/>
    <property type="match status" value="1"/>
</dbReference>
<dbReference type="GO" id="GO:0042273">
    <property type="term" value="P:ribosomal large subunit biogenesis"/>
    <property type="evidence" value="ECO:0007669"/>
    <property type="project" value="TreeGrafter"/>
</dbReference>
<evidence type="ECO:0000256" key="3">
    <source>
        <dbReference type="ARBA" id="ARBA00022552"/>
    </source>
</evidence>
<dbReference type="AlphaFoldDB" id="A0A4Q4STP8"/>
<evidence type="ECO:0000256" key="1">
    <source>
        <dbReference type="ARBA" id="ARBA00004604"/>
    </source>
</evidence>
<keyword evidence="6 9" id="KW-0949">S-adenosyl-L-methionine</keyword>
<dbReference type="Gene3D" id="1.10.10.2150">
    <property type="entry name" value="Ribosomal RNA-processing protein 8, N-terminal domain"/>
    <property type="match status" value="1"/>
</dbReference>
<feature type="compositionally biased region" description="Low complexity" evidence="10">
    <location>
        <begin position="188"/>
        <end position="199"/>
    </location>
</feature>
<dbReference type="Proteomes" id="UP000293360">
    <property type="component" value="Unassembled WGS sequence"/>
</dbReference>
<evidence type="ECO:0000313" key="11">
    <source>
        <dbReference type="EMBL" id="RYO79918.1"/>
    </source>
</evidence>
<feature type="region of interest" description="Disordered" evidence="10">
    <location>
        <begin position="515"/>
        <end position="561"/>
    </location>
</feature>
<accession>A0A4Q4STP8</accession>
<dbReference type="InterPro" id="IPR029063">
    <property type="entry name" value="SAM-dependent_MTases_sf"/>
</dbReference>
<reference evidence="11 12" key="1">
    <citation type="submission" date="2018-06" db="EMBL/GenBank/DDBJ databases">
        <title>Complete Genomes of Monosporascus.</title>
        <authorList>
            <person name="Robinson A.J."/>
            <person name="Natvig D.O."/>
        </authorList>
    </citation>
    <scope>NUCLEOTIDE SEQUENCE [LARGE SCALE GENOMIC DNA]</scope>
    <source>
        <strain evidence="11 12">CBS 110550</strain>
    </source>
</reference>
<dbReference type="Gene3D" id="3.40.50.150">
    <property type="entry name" value="Vaccinia Virus protein VP39"/>
    <property type="match status" value="1"/>
</dbReference>
<protein>
    <recommendedName>
        <fullName evidence="8 9">Ribosomal RNA-processing protein 8</fullName>
        <ecNumber evidence="9">2.1.1.-</ecNumber>
    </recommendedName>
</protein>
<dbReference type="FunFam" id="1.10.10.2150:FF:000001">
    <property type="entry name" value="Ribosomal RNA-processing protein 8"/>
    <property type="match status" value="1"/>
</dbReference>
<feature type="region of interest" description="Disordered" evidence="10">
    <location>
        <begin position="1"/>
        <end position="199"/>
    </location>
</feature>
<comment type="subcellular location">
    <subcellularLocation>
        <location evidence="1 9">Nucleus</location>
        <location evidence="1 9">Nucleolus</location>
    </subcellularLocation>
</comment>
<dbReference type="OrthoDB" id="10258825at2759"/>
<evidence type="ECO:0000256" key="9">
    <source>
        <dbReference type="RuleBase" id="RU365074"/>
    </source>
</evidence>
<organism evidence="11 12">
    <name type="scientific">Monosporascus ibericus</name>
    <dbReference type="NCBI Taxonomy" id="155417"/>
    <lineage>
        <taxon>Eukaryota</taxon>
        <taxon>Fungi</taxon>
        <taxon>Dikarya</taxon>
        <taxon>Ascomycota</taxon>
        <taxon>Pezizomycotina</taxon>
        <taxon>Sordariomycetes</taxon>
        <taxon>Xylariomycetidae</taxon>
        <taxon>Xylariales</taxon>
        <taxon>Xylariales incertae sedis</taxon>
        <taxon>Monosporascus</taxon>
    </lineage>
</organism>
<evidence type="ECO:0000256" key="6">
    <source>
        <dbReference type="ARBA" id="ARBA00022691"/>
    </source>
</evidence>
<dbReference type="SUPFAM" id="SSF53335">
    <property type="entry name" value="S-adenosyl-L-methionine-dependent methyltransferases"/>
    <property type="match status" value="1"/>
</dbReference>
<comment type="function">
    <text evidence="9">S-adenosyl-L-methionine-dependent methyltransferase that specifically methylates the N(1) position of adenine in helix 25.1 in 25S rRNA. Required both for ribosomal 40S and 60S subunits biogenesis. Required for efficient pre-rRNA cleavage at site A2.</text>
</comment>
<dbReference type="PANTHER" id="PTHR12787:SF0">
    <property type="entry name" value="RIBOSOMAL RNA-PROCESSING PROTEIN 8"/>
    <property type="match status" value="1"/>
</dbReference>
<evidence type="ECO:0000256" key="8">
    <source>
        <dbReference type="ARBA" id="ARBA00076672"/>
    </source>
</evidence>
<dbReference type="InterPro" id="IPR042036">
    <property type="entry name" value="RRP8_N"/>
</dbReference>
<feature type="compositionally biased region" description="Gly residues" evidence="10">
    <location>
        <begin position="411"/>
        <end position="422"/>
    </location>
</feature>